<reference key="1">
    <citation type="submission" date="2010-09" db="EMBL/GenBank/DDBJ databases">
        <title>Complete sequence of Caldicellulosiruptor owensensis OL.</title>
        <authorList>
            <consortium name="US DOE Joint Genome Institute"/>
            <person name="Lucas S."/>
            <person name="Copeland A."/>
            <person name="Lapidus A."/>
            <person name="Cheng J.-F."/>
            <person name="Bruce D."/>
            <person name="Goodwin L."/>
            <person name="Pitluck S."/>
            <person name="Davenport K."/>
            <person name="Detter J.C."/>
            <person name="Han C."/>
            <person name="Tapia R."/>
            <person name="Land M."/>
            <person name="Hauser L."/>
            <person name="Chang Y.-J."/>
            <person name="Jeffries C."/>
            <person name="Kyrpides N."/>
            <person name="Ivanova N."/>
            <person name="Mikhailova N."/>
            <person name="Blumer-Schuette S.E."/>
            <person name="Kelly R.M."/>
            <person name="Woyke T."/>
        </authorList>
    </citation>
    <scope>NUCLEOTIDE SEQUENCE</scope>
    <source>
        <strain>OL</strain>
    </source>
</reference>
<evidence type="ECO:0000313" key="2">
    <source>
        <dbReference type="Proteomes" id="UP000006889"/>
    </source>
</evidence>
<gene>
    <name evidence="1" type="ordered locus">Calow_0348</name>
</gene>
<dbReference type="AlphaFoldDB" id="E4Q3H7"/>
<dbReference type="KEGG" id="cow:Calow_0348"/>
<keyword evidence="2" id="KW-1185">Reference proteome</keyword>
<evidence type="ECO:0000313" key="1">
    <source>
        <dbReference type="EMBL" id="ADQ03937.1"/>
    </source>
</evidence>
<name>E4Q3H7_CALOW</name>
<accession>E4Q3H7</accession>
<dbReference type="HOGENOM" id="CLU_3213683_0_0_9"/>
<protein>
    <submittedName>
        <fullName evidence="1">Uncharacterized protein</fullName>
    </submittedName>
</protein>
<proteinExistence type="predicted"/>
<dbReference type="EMBL" id="CP002216">
    <property type="protein sequence ID" value="ADQ03937.1"/>
    <property type="molecule type" value="Genomic_DNA"/>
</dbReference>
<sequence>MMKSPLKLIIYFNISKKKNAIVRFNKVILLDLLVLSNKSGKNNM</sequence>
<dbReference type="Proteomes" id="UP000006889">
    <property type="component" value="Chromosome"/>
</dbReference>
<organism evidence="1 2">
    <name type="scientific">Caldicellulosiruptor owensensis (strain ATCC 700167 / DSM 13100 / OL)</name>
    <dbReference type="NCBI Taxonomy" id="632518"/>
    <lineage>
        <taxon>Bacteria</taxon>
        <taxon>Bacillati</taxon>
        <taxon>Bacillota</taxon>
        <taxon>Bacillota incertae sedis</taxon>
        <taxon>Caldicellulosiruptorales</taxon>
        <taxon>Caldicellulosiruptoraceae</taxon>
        <taxon>Caldicellulosiruptor</taxon>
    </lineage>
</organism>
<reference evidence="1 2" key="2">
    <citation type="journal article" date="2011" name="J. Bacteriol.">
        <title>Complete genome sequences for the anaerobic, extremely thermophilic plant biomass-degrading bacteria Caldicellulosiruptor hydrothermalis, Caldicellulosiruptor kristjanssonii, Caldicellulosiruptor kronotskyensis, Caldicellulosiruptor owensenis, and Caldicellulosiruptor lactoaceticus.</title>
        <authorList>
            <person name="Blumer-Schuette S.E."/>
            <person name="Ozdemir I."/>
            <person name="Mistry D."/>
            <person name="Lucas S."/>
            <person name="Lapidus A."/>
            <person name="Cheng J.F."/>
            <person name="Goodwin L.A."/>
            <person name="Pitluck S."/>
            <person name="Land M.L."/>
            <person name="Hauser L.J."/>
            <person name="Woyke T."/>
            <person name="Mikhailova N."/>
            <person name="Pati A."/>
            <person name="Kyrpides N.C."/>
            <person name="Ivanova N."/>
            <person name="Detter J.C."/>
            <person name="Walston-Davenport K."/>
            <person name="Han S."/>
            <person name="Adams M.W."/>
            <person name="Kelly R.M."/>
        </authorList>
    </citation>
    <scope>NUCLEOTIDE SEQUENCE [LARGE SCALE GENOMIC DNA]</scope>
    <source>
        <strain evidence="2">ATCC 700167 / DSM 13100 / OL</strain>
    </source>
</reference>